<dbReference type="InterPro" id="IPR042099">
    <property type="entry name" value="ANL_N_sf"/>
</dbReference>
<dbReference type="PANTHER" id="PTHR42921:SF1">
    <property type="entry name" value="ACETOACETYL-COA SYNTHETASE"/>
    <property type="match status" value="1"/>
</dbReference>
<dbReference type="Proteomes" id="UP001501495">
    <property type="component" value="Unassembled WGS sequence"/>
</dbReference>
<dbReference type="PANTHER" id="PTHR42921">
    <property type="entry name" value="ACETOACETYL-COA SYNTHETASE"/>
    <property type="match status" value="1"/>
</dbReference>
<evidence type="ECO:0000256" key="1">
    <source>
        <dbReference type="ARBA" id="ARBA00006432"/>
    </source>
</evidence>
<dbReference type="InterPro" id="IPR005914">
    <property type="entry name" value="Acac_CoA_synth"/>
</dbReference>
<evidence type="ECO:0000313" key="6">
    <source>
        <dbReference type="EMBL" id="GAA4126795.1"/>
    </source>
</evidence>
<gene>
    <name evidence="6" type="ORF">GCM10022215_36790</name>
</gene>
<feature type="domain" description="AMP-dependent synthetase/ligase" evidence="5">
    <location>
        <begin position="108"/>
        <end position="482"/>
    </location>
</feature>
<comment type="similarity">
    <text evidence="1">Belongs to the ATP-dependent AMP-binding enzyme family.</text>
</comment>
<dbReference type="Pfam" id="PF00501">
    <property type="entry name" value="AMP-binding"/>
    <property type="match status" value="1"/>
</dbReference>
<evidence type="ECO:0000256" key="3">
    <source>
        <dbReference type="ARBA" id="ARBA00022741"/>
    </source>
</evidence>
<keyword evidence="4" id="KW-0067">ATP-binding</keyword>
<dbReference type="Gene3D" id="3.40.50.12780">
    <property type="entry name" value="N-terminal domain of ligase-like"/>
    <property type="match status" value="1"/>
</dbReference>
<sequence>MLTASRIGRFATYAAAHHGLVLRRPGDVAAVRADLQAWSTTDLEAFWRAVASFQGLRIDPASTTPGSILEPGPGPTGMPGARWLPGATLNYADQLLHPPRAVDDPEHRAERPDRVVLLGRSQTRDDLDLTLADLRTEVARAAQALRALGVRRGDRVAAYLPNIPETVVAFLATASLGAVWASCALEFGPRAVIDRFAQIEPTVLLVAGGYRYGGRHHDRRDHVAAIRAELPTVRSVIDVGYGGAVPDSLGWRDLLDGDAAPLVAEQVPADHPLVVLFSSGTTGLPKAIVHGHGGLLLEQAKSHGLLWDLGPDDRMLWYSTTAWMMWNALVATLLVGGSIVLLDGDPGHPDLGHQWRLAARTRTTLMGASPGFLTACRRAGVHPVEEARAVGGDLDALRVLGSAGAPLAPEGYTWVAEELPGVQLAVGSGGTDVCSGLVQGDPLLPVWPGEISGAALGVAAAAWDDEGRPVVGALGELVVTAPMPSMPLGLWGDPDGARLRATYFDRWPGIWRHGDWIRFEERGSCHVAGRSDATLNRGGVRLGTAELYGVLETVPQIADSLVVHLEDPEGGNGELLLFVQPGPGLTVDDALRQEIAARLRSELSPRHVPDAVLEVPVVPRNLTGKRLELPVKRILQGAEPDAVASRDALADPDSLAPYVALAAQRPSRTATPIGAGR</sequence>
<proteinExistence type="inferred from homology"/>
<accession>A0ABP7XW36</accession>
<organism evidence="6 7">
    <name type="scientific">Nocardioides fonticola</name>
    <dbReference type="NCBI Taxonomy" id="450363"/>
    <lineage>
        <taxon>Bacteria</taxon>
        <taxon>Bacillati</taxon>
        <taxon>Actinomycetota</taxon>
        <taxon>Actinomycetes</taxon>
        <taxon>Propionibacteriales</taxon>
        <taxon>Nocardioidaceae</taxon>
        <taxon>Nocardioides</taxon>
    </lineage>
</organism>
<evidence type="ECO:0000256" key="4">
    <source>
        <dbReference type="ARBA" id="ARBA00022840"/>
    </source>
</evidence>
<dbReference type="Gene3D" id="3.30.300.30">
    <property type="match status" value="1"/>
</dbReference>
<dbReference type="NCBIfam" id="TIGR01217">
    <property type="entry name" value="ac_ac_CoA_syn"/>
    <property type="match status" value="1"/>
</dbReference>
<keyword evidence="7" id="KW-1185">Reference proteome</keyword>
<protein>
    <submittedName>
        <fullName evidence="6">Acetoacetate--CoA ligase</fullName>
    </submittedName>
</protein>
<dbReference type="InterPro" id="IPR000873">
    <property type="entry name" value="AMP-dep_synth/lig_dom"/>
</dbReference>
<dbReference type="PROSITE" id="PS00455">
    <property type="entry name" value="AMP_BINDING"/>
    <property type="match status" value="1"/>
</dbReference>
<dbReference type="NCBIfam" id="NF002937">
    <property type="entry name" value="PRK03584.1"/>
    <property type="match status" value="1"/>
</dbReference>
<evidence type="ECO:0000313" key="7">
    <source>
        <dbReference type="Proteomes" id="UP001501495"/>
    </source>
</evidence>
<dbReference type="InterPro" id="IPR045851">
    <property type="entry name" value="AMP-bd_C_sf"/>
</dbReference>
<dbReference type="GO" id="GO:0016874">
    <property type="term" value="F:ligase activity"/>
    <property type="evidence" value="ECO:0007669"/>
    <property type="project" value="UniProtKB-KW"/>
</dbReference>
<keyword evidence="2 6" id="KW-0436">Ligase</keyword>
<evidence type="ECO:0000259" key="5">
    <source>
        <dbReference type="Pfam" id="PF00501"/>
    </source>
</evidence>
<keyword evidence="3" id="KW-0547">Nucleotide-binding</keyword>
<name>A0ABP7XW36_9ACTN</name>
<evidence type="ECO:0000256" key="2">
    <source>
        <dbReference type="ARBA" id="ARBA00022598"/>
    </source>
</evidence>
<dbReference type="EMBL" id="BAAAZH010000028">
    <property type="protein sequence ID" value="GAA4126795.1"/>
    <property type="molecule type" value="Genomic_DNA"/>
</dbReference>
<dbReference type="InterPro" id="IPR020845">
    <property type="entry name" value="AMP-binding_CS"/>
</dbReference>
<comment type="caution">
    <text evidence="6">The sequence shown here is derived from an EMBL/GenBank/DDBJ whole genome shotgun (WGS) entry which is preliminary data.</text>
</comment>
<dbReference type="SUPFAM" id="SSF56801">
    <property type="entry name" value="Acetyl-CoA synthetase-like"/>
    <property type="match status" value="1"/>
</dbReference>
<reference evidence="7" key="1">
    <citation type="journal article" date="2019" name="Int. J. Syst. Evol. Microbiol.">
        <title>The Global Catalogue of Microorganisms (GCM) 10K type strain sequencing project: providing services to taxonomists for standard genome sequencing and annotation.</title>
        <authorList>
            <consortium name="The Broad Institute Genomics Platform"/>
            <consortium name="The Broad Institute Genome Sequencing Center for Infectious Disease"/>
            <person name="Wu L."/>
            <person name="Ma J."/>
        </authorList>
    </citation>
    <scope>NUCLEOTIDE SEQUENCE [LARGE SCALE GENOMIC DNA]</scope>
    <source>
        <strain evidence="7">JCM 16703</strain>
    </source>
</reference>